<comment type="catalytic activity">
    <reaction evidence="1 5">
        <text>L-alanine = D-alanine</text>
        <dbReference type="Rhea" id="RHEA:20249"/>
        <dbReference type="ChEBI" id="CHEBI:57416"/>
        <dbReference type="ChEBI" id="CHEBI:57972"/>
        <dbReference type="EC" id="5.1.1.1"/>
    </reaction>
</comment>
<dbReference type="Gene3D" id="3.20.20.10">
    <property type="entry name" value="Alanine racemase"/>
    <property type="match status" value="1"/>
</dbReference>
<dbReference type="InterPro" id="IPR029066">
    <property type="entry name" value="PLP-binding_barrel"/>
</dbReference>
<dbReference type="InterPro" id="IPR000821">
    <property type="entry name" value="Ala_racemase"/>
</dbReference>
<evidence type="ECO:0000256" key="3">
    <source>
        <dbReference type="ARBA" id="ARBA00022898"/>
    </source>
</evidence>
<feature type="active site" description="Proton acceptor; specific for D-alanine" evidence="5">
    <location>
        <position position="40"/>
    </location>
</feature>
<evidence type="ECO:0000313" key="12">
    <source>
        <dbReference type="Proteomes" id="UP000255213"/>
    </source>
</evidence>
<dbReference type="FunFam" id="3.20.20.10:FF:000002">
    <property type="entry name" value="Alanine racemase"/>
    <property type="match status" value="1"/>
</dbReference>
<dbReference type="Proteomes" id="UP000255213">
    <property type="component" value="Unassembled WGS sequence"/>
</dbReference>
<evidence type="ECO:0000256" key="4">
    <source>
        <dbReference type="ARBA" id="ARBA00023235"/>
    </source>
</evidence>
<reference evidence="9" key="2">
    <citation type="submission" date="2016-12" db="EMBL/GenBank/DDBJ databases">
        <authorList>
            <person name="Song W.-J."/>
            <person name="Kurnit D.M."/>
        </authorList>
    </citation>
    <scope>NUCLEOTIDE SEQUENCE [LARGE SCALE GENOMIC DNA]</scope>
    <source>
        <strain evidence="9">ATCC 51725</strain>
    </source>
</reference>
<evidence type="ECO:0000313" key="10">
    <source>
        <dbReference type="EMBL" id="SUN06641.1"/>
    </source>
</evidence>
<dbReference type="Proteomes" id="UP000186437">
    <property type="component" value="Unassembled WGS sequence"/>
</dbReference>
<dbReference type="EMBL" id="UHEN01000001">
    <property type="protein sequence ID" value="SUN06641.1"/>
    <property type="molecule type" value="Genomic_DNA"/>
</dbReference>
<dbReference type="NCBIfam" id="TIGR00492">
    <property type="entry name" value="alr"/>
    <property type="match status" value="1"/>
</dbReference>
<dbReference type="RefSeq" id="WP_075099426.1">
    <property type="nucleotide sequence ID" value="NZ_MSJL01000027.1"/>
</dbReference>
<dbReference type="GO" id="GO:0030632">
    <property type="term" value="P:D-alanine biosynthetic process"/>
    <property type="evidence" value="ECO:0007669"/>
    <property type="project" value="UniProtKB-UniRule"/>
</dbReference>
<proteinExistence type="inferred from homology"/>
<dbReference type="InterPro" id="IPR001608">
    <property type="entry name" value="Ala_racemase_N"/>
</dbReference>
<dbReference type="GO" id="GO:0005829">
    <property type="term" value="C:cytosol"/>
    <property type="evidence" value="ECO:0007669"/>
    <property type="project" value="TreeGrafter"/>
</dbReference>
<dbReference type="InterPro" id="IPR020622">
    <property type="entry name" value="Ala_racemase_pyridoxalP-BS"/>
</dbReference>
<evidence type="ECO:0000313" key="9">
    <source>
        <dbReference type="EMBL" id="OLF49554.1"/>
    </source>
</evidence>
<dbReference type="GO" id="GO:0008784">
    <property type="term" value="F:alanine racemase activity"/>
    <property type="evidence" value="ECO:0007669"/>
    <property type="project" value="UniProtKB-UniRule"/>
</dbReference>
<gene>
    <name evidence="10" type="primary">alr</name>
    <name evidence="9" type="ORF">BU200_06600</name>
    <name evidence="10" type="ORF">NCTC12957_00743</name>
</gene>
<comment type="function">
    <text evidence="5">Catalyzes the interconversion of L-alanine and D-alanine. May also act on other amino acids.</text>
</comment>
<feature type="domain" description="Alanine racemase C-terminal" evidence="8">
    <location>
        <begin position="242"/>
        <end position="367"/>
    </location>
</feature>
<evidence type="ECO:0000313" key="11">
    <source>
        <dbReference type="Proteomes" id="UP000186437"/>
    </source>
</evidence>
<evidence type="ECO:0000256" key="6">
    <source>
        <dbReference type="PIRSR" id="PIRSR600821-50"/>
    </source>
</evidence>
<dbReference type="PROSITE" id="PS00395">
    <property type="entry name" value="ALANINE_RACEMASE"/>
    <property type="match status" value="1"/>
</dbReference>
<comment type="similarity">
    <text evidence="5">Belongs to the alanine racemase family.</text>
</comment>
<dbReference type="CDD" id="cd00430">
    <property type="entry name" value="PLPDE_III_AR"/>
    <property type="match status" value="1"/>
</dbReference>
<dbReference type="InterPro" id="IPR009006">
    <property type="entry name" value="Ala_racemase/Decarboxylase_C"/>
</dbReference>
<comment type="pathway">
    <text evidence="5">Amino-acid biosynthesis; D-alanine biosynthesis; D-alanine from L-alanine: step 1/1.</text>
</comment>
<keyword evidence="11" id="KW-1185">Reference proteome</keyword>
<dbReference type="EMBL" id="MSJL01000027">
    <property type="protein sequence ID" value="OLF49554.1"/>
    <property type="molecule type" value="Genomic_DNA"/>
</dbReference>
<dbReference type="AlphaFoldDB" id="A0A1Q8ECN3"/>
<reference evidence="10 12" key="3">
    <citation type="submission" date="2018-06" db="EMBL/GenBank/DDBJ databases">
        <authorList>
            <consortium name="Pathogen Informatics"/>
            <person name="Doyle S."/>
        </authorList>
    </citation>
    <scope>NUCLEOTIDE SEQUENCE [LARGE SCALE GENOMIC DNA]</scope>
    <source>
        <strain evidence="10 12">NCTC12957</strain>
    </source>
</reference>
<feature type="modified residue" description="N6-(pyridoxal phosphate)lysine" evidence="5 6">
    <location>
        <position position="40"/>
    </location>
</feature>
<dbReference type="Pfam" id="PF01168">
    <property type="entry name" value="Ala_racemase_N"/>
    <property type="match status" value="1"/>
</dbReference>
<dbReference type="PANTHER" id="PTHR30511:SF0">
    <property type="entry name" value="ALANINE RACEMASE, CATABOLIC-RELATED"/>
    <property type="match status" value="1"/>
</dbReference>
<dbReference type="HAMAP" id="MF_01201">
    <property type="entry name" value="Ala_racemase"/>
    <property type="match status" value="1"/>
</dbReference>
<accession>A0A1Q8ECN3</accession>
<reference evidence="11" key="1">
    <citation type="submission" date="2016-12" db="EMBL/GenBank/DDBJ databases">
        <authorList>
            <person name="Gulvik C.A."/>
        </authorList>
    </citation>
    <scope>NUCLEOTIDE SEQUENCE [LARGE SCALE GENOMIC DNA]</scope>
    <source>
        <strain evidence="11">ATCC 51725</strain>
    </source>
</reference>
<organism evidence="9 11">
    <name type="scientific">Streptococcus acidominimus</name>
    <dbReference type="NCBI Taxonomy" id="1326"/>
    <lineage>
        <taxon>Bacteria</taxon>
        <taxon>Bacillati</taxon>
        <taxon>Bacillota</taxon>
        <taxon>Bacilli</taxon>
        <taxon>Lactobacillales</taxon>
        <taxon>Streptococcaceae</taxon>
        <taxon>Streptococcus</taxon>
    </lineage>
</organism>
<feature type="binding site" evidence="5 7">
    <location>
        <position position="310"/>
    </location>
    <ligand>
        <name>substrate</name>
    </ligand>
</feature>
<evidence type="ECO:0000256" key="7">
    <source>
        <dbReference type="PIRSR" id="PIRSR600821-52"/>
    </source>
</evidence>
<keyword evidence="4 5" id="KW-0413">Isomerase</keyword>
<evidence type="ECO:0000256" key="2">
    <source>
        <dbReference type="ARBA" id="ARBA00001933"/>
    </source>
</evidence>
<keyword evidence="3 5" id="KW-0663">Pyridoxal phosphate</keyword>
<evidence type="ECO:0000259" key="8">
    <source>
        <dbReference type="SMART" id="SM01005"/>
    </source>
</evidence>
<feature type="active site" description="Proton acceptor; specific for L-alanine" evidence="5">
    <location>
        <position position="263"/>
    </location>
</feature>
<dbReference type="GO" id="GO:0009252">
    <property type="term" value="P:peptidoglycan biosynthetic process"/>
    <property type="evidence" value="ECO:0007669"/>
    <property type="project" value="TreeGrafter"/>
</dbReference>
<dbReference type="FunFam" id="2.40.37.10:FF:000006">
    <property type="entry name" value="Alanine racemase"/>
    <property type="match status" value="1"/>
</dbReference>
<dbReference type="InterPro" id="IPR011079">
    <property type="entry name" value="Ala_racemase_C"/>
</dbReference>
<protein>
    <recommendedName>
        <fullName evidence="5">Alanine racemase</fullName>
        <ecNumber evidence="5">5.1.1.1</ecNumber>
    </recommendedName>
</protein>
<name>A0A1Q8ECN3_STRAI</name>
<dbReference type="UniPathway" id="UPA00042">
    <property type="reaction ID" value="UER00497"/>
</dbReference>
<dbReference type="PRINTS" id="PR00992">
    <property type="entry name" value="ALARACEMASE"/>
</dbReference>
<dbReference type="OrthoDB" id="9813814at2"/>
<evidence type="ECO:0000256" key="1">
    <source>
        <dbReference type="ARBA" id="ARBA00000316"/>
    </source>
</evidence>
<dbReference type="SUPFAM" id="SSF50621">
    <property type="entry name" value="Alanine racemase C-terminal domain-like"/>
    <property type="match status" value="1"/>
</dbReference>
<dbReference type="PANTHER" id="PTHR30511">
    <property type="entry name" value="ALANINE RACEMASE"/>
    <property type="match status" value="1"/>
</dbReference>
<dbReference type="Gene3D" id="2.40.37.10">
    <property type="entry name" value="Lyase, Ornithine Decarboxylase, Chain A, domain 1"/>
    <property type="match status" value="1"/>
</dbReference>
<feature type="binding site" evidence="5 7">
    <location>
        <position position="136"/>
    </location>
    <ligand>
        <name>substrate</name>
    </ligand>
</feature>
<dbReference type="SUPFAM" id="SSF51419">
    <property type="entry name" value="PLP-binding barrel"/>
    <property type="match status" value="1"/>
</dbReference>
<dbReference type="SMART" id="SM01005">
    <property type="entry name" value="Ala_racemase_C"/>
    <property type="match status" value="1"/>
</dbReference>
<sequence>MKASIHRPTKIQVNLSAISNNLEQVKRHLPKQTKAFAVVKADAYGHGAVAVARQLEPQVDGFCVSNLDEALELRQAGITQQILILGVVPVEVVARAISEKITLTVASVEWVEKLLDYGVSLQDLQVHFKVDTGMGRIGFRDSQALNHAMSDLSRKGVIIEGIFTHFATADEKDDSHFQAQLSRFKELLAELSQVPPCIHASNSATSIWHADTVFSMVRLGNVLYGLNPSGHELEMPYPIEPALQLTSELIHIKEVEAGASIGYGASYHSSQSEYIGTIPIGYADGFLRAMQGFSLLIEGKLCPVVGRVSMDQITVRLPQGYALGTPVTLIGHSGSHTISVQDWADYLGTINYEVVCALSDRIPRYYDEK</sequence>
<comment type="cofactor">
    <cofactor evidence="2 5 6">
        <name>pyridoxal 5'-phosphate</name>
        <dbReference type="ChEBI" id="CHEBI:597326"/>
    </cofactor>
</comment>
<dbReference type="Pfam" id="PF00842">
    <property type="entry name" value="Ala_racemase_C"/>
    <property type="match status" value="1"/>
</dbReference>
<dbReference type="GO" id="GO:0030170">
    <property type="term" value="F:pyridoxal phosphate binding"/>
    <property type="evidence" value="ECO:0007669"/>
    <property type="project" value="UniProtKB-UniRule"/>
</dbReference>
<dbReference type="EC" id="5.1.1.1" evidence="5"/>
<evidence type="ECO:0000256" key="5">
    <source>
        <dbReference type="HAMAP-Rule" id="MF_01201"/>
    </source>
</evidence>